<proteinExistence type="predicted"/>
<dbReference type="SUPFAM" id="SSF46689">
    <property type="entry name" value="Homeodomain-like"/>
    <property type="match status" value="2"/>
</dbReference>
<name>A0A4R4ZJ74_9ACTN</name>
<gene>
    <name evidence="5" type="ORF">E1263_22105</name>
</gene>
<keyword evidence="3" id="KW-0804">Transcription</keyword>
<dbReference type="AlphaFoldDB" id="A0A4R4ZJ74"/>
<keyword evidence="6" id="KW-1185">Reference proteome</keyword>
<comment type="caution">
    <text evidence="5">The sequence shown here is derived from an EMBL/GenBank/DDBJ whole genome shotgun (WGS) entry which is preliminary data.</text>
</comment>
<dbReference type="PANTHER" id="PTHR46796">
    <property type="entry name" value="HTH-TYPE TRANSCRIPTIONAL ACTIVATOR RHAS-RELATED"/>
    <property type="match status" value="1"/>
</dbReference>
<accession>A0A4R4ZJ74</accession>
<dbReference type="GO" id="GO:0003700">
    <property type="term" value="F:DNA-binding transcription factor activity"/>
    <property type="evidence" value="ECO:0007669"/>
    <property type="project" value="InterPro"/>
</dbReference>
<dbReference type="InterPro" id="IPR009057">
    <property type="entry name" value="Homeodomain-like_sf"/>
</dbReference>
<evidence type="ECO:0000313" key="5">
    <source>
        <dbReference type="EMBL" id="TDD57814.1"/>
    </source>
</evidence>
<dbReference type="Pfam" id="PF12852">
    <property type="entry name" value="Cupin_6"/>
    <property type="match status" value="1"/>
</dbReference>
<evidence type="ECO:0000256" key="1">
    <source>
        <dbReference type="ARBA" id="ARBA00023015"/>
    </source>
</evidence>
<dbReference type="PROSITE" id="PS01124">
    <property type="entry name" value="HTH_ARAC_FAMILY_2"/>
    <property type="match status" value="1"/>
</dbReference>
<dbReference type="Proteomes" id="UP000295124">
    <property type="component" value="Unassembled WGS sequence"/>
</dbReference>
<dbReference type="Gene3D" id="1.10.10.60">
    <property type="entry name" value="Homeodomain-like"/>
    <property type="match status" value="2"/>
</dbReference>
<dbReference type="SMART" id="SM00342">
    <property type="entry name" value="HTH_ARAC"/>
    <property type="match status" value="1"/>
</dbReference>
<keyword evidence="1" id="KW-0805">Transcription regulation</keyword>
<dbReference type="GO" id="GO:0043565">
    <property type="term" value="F:sequence-specific DNA binding"/>
    <property type="evidence" value="ECO:0007669"/>
    <property type="project" value="InterPro"/>
</dbReference>
<dbReference type="EMBL" id="SMKX01000065">
    <property type="protein sequence ID" value="TDD57814.1"/>
    <property type="molecule type" value="Genomic_DNA"/>
</dbReference>
<keyword evidence="2" id="KW-0238">DNA-binding</keyword>
<evidence type="ECO:0000313" key="6">
    <source>
        <dbReference type="Proteomes" id="UP000295124"/>
    </source>
</evidence>
<evidence type="ECO:0000256" key="2">
    <source>
        <dbReference type="ARBA" id="ARBA00023125"/>
    </source>
</evidence>
<dbReference type="RefSeq" id="WP_132170361.1">
    <property type="nucleotide sequence ID" value="NZ_SMKX01000065.1"/>
</dbReference>
<sequence>MDILSDELSRARAQGAVFSVLHQVSPWGLRFEGHRPLTAHILLKGSGFLVREGTDPIPLQTRDVVLATAGTPYEVVSEVGALTVPIAAAREKPLSPHDLDGPANAIVMCGAYVLSGSVGESLLQSLPAVAIVAGRDQDPAHAAAIDLLAAEALAIDSGQQALLDRLLDVNLVYALRAWWRTTDAAPGWYRALGHPPIRTVLEQLHADPALDWTLPAMARAAGLSRAAFAAQFARIVGVPAGRYLTQLRMRRAEDALSRTDQTLASIAGSVGYSNEFAFATAFRRQHGVSPGRWRNSQVEELTV</sequence>
<reference evidence="5 6" key="1">
    <citation type="submission" date="2019-03" db="EMBL/GenBank/DDBJ databases">
        <title>Draft genome sequences of novel Actinobacteria.</title>
        <authorList>
            <person name="Sahin N."/>
            <person name="Ay H."/>
            <person name="Saygin H."/>
        </authorList>
    </citation>
    <scope>NUCLEOTIDE SEQUENCE [LARGE SCALE GENOMIC DNA]</scope>
    <source>
        <strain evidence="5 6">JCM 13523</strain>
    </source>
</reference>
<organism evidence="5 6">
    <name type="scientific">Kribbella antibiotica</name>
    <dbReference type="NCBI Taxonomy" id="190195"/>
    <lineage>
        <taxon>Bacteria</taxon>
        <taxon>Bacillati</taxon>
        <taxon>Actinomycetota</taxon>
        <taxon>Actinomycetes</taxon>
        <taxon>Propionibacteriales</taxon>
        <taxon>Kribbellaceae</taxon>
        <taxon>Kribbella</taxon>
    </lineage>
</organism>
<dbReference type="OrthoDB" id="241790at2"/>
<dbReference type="InterPro" id="IPR018060">
    <property type="entry name" value="HTH_AraC"/>
</dbReference>
<feature type="domain" description="HTH araC/xylS-type" evidence="4">
    <location>
        <begin position="198"/>
        <end position="296"/>
    </location>
</feature>
<dbReference type="PANTHER" id="PTHR46796:SF13">
    <property type="entry name" value="HTH-TYPE TRANSCRIPTIONAL ACTIVATOR RHAS"/>
    <property type="match status" value="1"/>
</dbReference>
<dbReference type="InterPro" id="IPR050204">
    <property type="entry name" value="AraC_XylS_family_regulators"/>
</dbReference>
<protein>
    <submittedName>
        <fullName evidence="5">AraC family transcriptional regulator</fullName>
    </submittedName>
</protein>
<dbReference type="Pfam" id="PF12833">
    <property type="entry name" value="HTH_18"/>
    <property type="match status" value="1"/>
</dbReference>
<evidence type="ECO:0000259" key="4">
    <source>
        <dbReference type="PROSITE" id="PS01124"/>
    </source>
</evidence>
<evidence type="ECO:0000256" key="3">
    <source>
        <dbReference type="ARBA" id="ARBA00023163"/>
    </source>
</evidence>
<dbReference type="InterPro" id="IPR032783">
    <property type="entry name" value="AraC_lig"/>
</dbReference>